<evidence type="ECO:0000256" key="1">
    <source>
        <dbReference type="ARBA" id="ARBA00009156"/>
    </source>
</evidence>
<feature type="domain" description="Carbohydrate kinase FGGY N-terminal" evidence="4">
    <location>
        <begin position="7"/>
        <end position="240"/>
    </location>
</feature>
<evidence type="ECO:0000313" key="7">
    <source>
        <dbReference type="Proteomes" id="UP000523821"/>
    </source>
</evidence>
<evidence type="ECO:0000259" key="5">
    <source>
        <dbReference type="Pfam" id="PF21546"/>
    </source>
</evidence>
<dbReference type="Proteomes" id="UP000523821">
    <property type="component" value="Unassembled WGS sequence"/>
</dbReference>
<keyword evidence="3 6" id="KW-0418">Kinase</keyword>
<organism evidence="6 7">
    <name type="scientific">Prosthecomicrobium pneumaticum</name>
    <dbReference type="NCBI Taxonomy" id="81895"/>
    <lineage>
        <taxon>Bacteria</taxon>
        <taxon>Pseudomonadati</taxon>
        <taxon>Pseudomonadota</taxon>
        <taxon>Alphaproteobacteria</taxon>
        <taxon>Hyphomicrobiales</taxon>
        <taxon>Kaistiaceae</taxon>
        <taxon>Prosthecomicrobium</taxon>
    </lineage>
</organism>
<dbReference type="RefSeq" id="WP_183854880.1">
    <property type="nucleotide sequence ID" value="NZ_JACHOO010000003.1"/>
</dbReference>
<accession>A0A7W9FLB6</accession>
<dbReference type="Gene3D" id="3.30.420.40">
    <property type="match status" value="2"/>
</dbReference>
<evidence type="ECO:0000256" key="3">
    <source>
        <dbReference type="ARBA" id="ARBA00022777"/>
    </source>
</evidence>
<dbReference type="InterPro" id="IPR043129">
    <property type="entry name" value="ATPase_NBD"/>
</dbReference>
<comment type="caution">
    <text evidence="6">The sequence shown here is derived from an EMBL/GenBank/DDBJ whole genome shotgun (WGS) entry which is preliminary data.</text>
</comment>
<dbReference type="GO" id="GO:0016301">
    <property type="term" value="F:kinase activity"/>
    <property type="evidence" value="ECO:0007669"/>
    <property type="project" value="UniProtKB-KW"/>
</dbReference>
<keyword evidence="2" id="KW-0808">Transferase</keyword>
<dbReference type="PANTHER" id="PTHR43095">
    <property type="entry name" value="SUGAR KINASE"/>
    <property type="match status" value="1"/>
</dbReference>
<reference evidence="6 7" key="1">
    <citation type="submission" date="2020-08" db="EMBL/GenBank/DDBJ databases">
        <title>Genomic Encyclopedia of Type Strains, Phase IV (KMG-IV): sequencing the most valuable type-strain genomes for metagenomic binning, comparative biology and taxonomic classification.</title>
        <authorList>
            <person name="Goeker M."/>
        </authorList>
    </citation>
    <scope>NUCLEOTIDE SEQUENCE [LARGE SCALE GENOMIC DNA]</scope>
    <source>
        <strain evidence="6 7">DSM 16268</strain>
    </source>
</reference>
<evidence type="ECO:0000313" key="6">
    <source>
        <dbReference type="EMBL" id="MBB5752777.1"/>
    </source>
</evidence>
<dbReference type="InterPro" id="IPR018484">
    <property type="entry name" value="FGGY_N"/>
</dbReference>
<protein>
    <submittedName>
        <fullName evidence="6">Sugar (Pentulose or hexulose) kinase</fullName>
    </submittedName>
</protein>
<feature type="domain" description="Carbohydrate kinase FGGY C-terminal" evidence="5">
    <location>
        <begin position="248"/>
        <end position="422"/>
    </location>
</feature>
<dbReference type="EMBL" id="JACHOO010000003">
    <property type="protein sequence ID" value="MBB5752777.1"/>
    <property type="molecule type" value="Genomic_DNA"/>
</dbReference>
<keyword evidence="7" id="KW-1185">Reference proteome</keyword>
<comment type="similarity">
    <text evidence="1">Belongs to the FGGY kinase family.</text>
</comment>
<evidence type="ECO:0000256" key="2">
    <source>
        <dbReference type="ARBA" id="ARBA00022679"/>
    </source>
</evidence>
<dbReference type="PANTHER" id="PTHR43095:SF5">
    <property type="entry name" value="XYLULOSE KINASE"/>
    <property type="match status" value="1"/>
</dbReference>
<proteinExistence type="inferred from homology"/>
<dbReference type="InterPro" id="IPR049382">
    <property type="entry name" value="FGGY_C_2"/>
</dbReference>
<evidence type="ECO:0000259" key="4">
    <source>
        <dbReference type="Pfam" id="PF00370"/>
    </source>
</evidence>
<gene>
    <name evidence="6" type="ORF">GGQ63_001831</name>
</gene>
<name>A0A7W9FLB6_9HYPH</name>
<dbReference type="AlphaFoldDB" id="A0A7W9FLB6"/>
<dbReference type="InterPro" id="IPR050406">
    <property type="entry name" value="FGGY_Carb_Kinase"/>
</dbReference>
<dbReference type="Pfam" id="PF21546">
    <property type="entry name" value="FGGY_C_2"/>
    <property type="match status" value="1"/>
</dbReference>
<dbReference type="GO" id="GO:0005975">
    <property type="term" value="P:carbohydrate metabolic process"/>
    <property type="evidence" value="ECO:0007669"/>
    <property type="project" value="InterPro"/>
</dbReference>
<dbReference type="Pfam" id="PF00370">
    <property type="entry name" value="FGGY_N"/>
    <property type="match status" value="1"/>
</dbReference>
<sequence>MPRSAVAVLDIGKTNAKLALVDRESGALVDRIATPNTVVRGDVYPHYDVERLAAFLFDGLAAFARNATIEVISTTTHGAAVALLDAEGLVLPILDYEHPGPDAVAQAYRSLRGDFWETFSPDLPAGLNVGRQLYWLEETFPAAFDRASAILLYPQYWVWRLCGALVCEPTSLGCHTDLWNPRAGGFSRLAVDRGWARRIPPLVHPSDTAGPIRPELADRLGLPRGCRVVAGIHDSNASLLPHIVARRPPFAVLSSGTWLIHFAVGGSIEGLDPARDCLANTDAFGRPVPSARYMAGREYDILTGGLRGEPTPAEIARVVAAGIMALPSFAGRTGPFGLGEGRWTVDPATLSAGERIAAASLYSALVSTTCLALTGADGPSIVEGPVSRNAVYLAALARLTGRPVIARPDATGTTEGAALLAAGPRAAPPPLDDPAPVAPLPIDLSAYAAAWRRAAEEG</sequence>
<dbReference type="SUPFAM" id="SSF53067">
    <property type="entry name" value="Actin-like ATPase domain"/>
    <property type="match status" value="2"/>
</dbReference>
<dbReference type="CDD" id="cd07772">
    <property type="entry name" value="ASKHA_NBD_FGGY_NaCK-like"/>
    <property type="match status" value="1"/>
</dbReference>